<dbReference type="Proteomes" id="UP001627154">
    <property type="component" value="Unassembled WGS sequence"/>
</dbReference>
<dbReference type="EMBL" id="JBJJXI010000149">
    <property type="protein sequence ID" value="KAL3385955.1"/>
    <property type="molecule type" value="Genomic_DNA"/>
</dbReference>
<comment type="caution">
    <text evidence="1">The sequence shown here is derived from an EMBL/GenBank/DDBJ whole genome shotgun (WGS) entry which is preliminary data.</text>
</comment>
<keyword evidence="2" id="KW-1185">Reference proteome</keyword>
<organism evidence="1 2">
    <name type="scientific">Trichogramma kaykai</name>
    <dbReference type="NCBI Taxonomy" id="54128"/>
    <lineage>
        <taxon>Eukaryota</taxon>
        <taxon>Metazoa</taxon>
        <taxon>Ecdysozoa</taxon>
        <taxon>Arthropoda</taxon>
        <taxon>Hexapoda</taxon>
        <taxon>Insecta</taxon>
        <taxon>Pterygota</taxon>
        <taxon>Neoptera</taxon>
        <taxon>Endopterygota</taxon>
        <taxon>Hymenoptera</taxon>
        <taxon>Apocrita</taxon>
        <taxon>Proctotrupomorpha</taxon>
        <taxon>Chalcidoidea</taxon>
        <taxon>Trichogrammatidae</taxon>
        <taxon>Trichogramma</taxon>
    </lineage>
</organism>
<name>A0ABD2VYX7_9HYME</name>
<sequence>MERLATCSAVFCSEALLSREKESREKCVVRGERQRLVHNARYKRFLFKSESIFSIYELINNSSLKKKVKNKKAFLYQTTTAIRSLISPGLEVIFFGSCLIFLVRGGQCAQRRCRSSRNWLGGIVPSSEYCPDFREDSAVNQSKKSIKREKTFTSCVIICCRTLTLLYTVARTRINFVCVYAYDQCTRSNCFISPVIMATSSNRQIHYSTATVHVRMYELSIISIGQEEKGYELYSFRIINLSLGEQVKVIMIIERVERSM</sequence>
<protein>
    <submittedName>
        <fullName evidence="1">Uncharacterized protein</fullName>
    </submittedName>
</protein>
<proteinExistence type="predicted"/>
<evidence type="ECO:0000313" key="1">
    <source>
        <dbReference type="EMBL" id="KAL3385955.1"/>
    </source>
</evidence>
<gene>
    <name evidence="1" type="ORF">TKK_018473</name>
</gene>
<accession>A0ABD2VYX7</accession>
<evidence type="ECO:0000313" key="2">
    <source>
        <dbReference type="Proteomes" id="UP001627154"/>
    </source>
</evidence>
<dbReference type="AlphaFoldDB" id="A0ABD2VYX7"/>
<reference evidence="1 2" key="1">
    <citation type="journal article" date="2024" name="bioRxiv">
        <title>A reference genome for Trichogramma kaykai: A tiny desert-dwelling parasitoid wasp with competing sex-ratio distorters.</title>
        <authorList>
            <person name="Culotta J."/>
            <person name="Lindsey A.R."/>
        </authorList>
    </citation>
    <scope>NUCLEOTIDE SEQUENCE [LARGE SCALE GENOMIC DNA]</scope>
    <source>
        <strain evidence="1 2">KSX58</strain>
    </source>
</reference>